<reference evidence="1" key="1">
    <citation type="submission" date="2011-02" db="EMBL/GenBank/DDBJ databases">
        <title>The genome of the leaf-cutting ant Acromyrmex echinatior suggests key adaptations to social evolution and fungus farming.</title>
        <authorList>
            <person name="Nygaard S."/>
            <person name="Zhang G."/>
        </authorList>
    </citation>
    <scope>NUCLEOTIDE SEQUENCE</scope>
</reference>
<accession>F4X8D3</accession>
<keyword evidence="2" id="KW-1185">Reference proteome</keyword>
<evidence type="ECO:0000313" key="1">
    <source>
        <dbReference type="EMBL" id="EGI57142.1"/>
    </source>
</evidence>
<protein>
    <submittedName>
        <fullName evidence="1">Uncharacterized protein</fullName>
    </submittedName>
</protein>
<organism evidence="2">
    <name type="scientific">Acromyrmex echinatior</name>
    <name type="common">Panamanian leafcutter ant</name>
    <name type="synonym">Acromyrmex octospinosus echinatior</name>
    <dbReference type="NCBI Taxonomy" id="103372"/>
    <lineage>
        <taxon>Eukaryota</taxon>
        <taxon>Metazoa</taxon>
        <taxon>Ecdysozoa</taxon>
        <taxon>Arthropoda</taxon>
        <taxon>Hexapoda</taxon>
        <taxon>Insecta</taxon>
        <taxon>Pterygota</taxon>
        <taxon>Neoptera</taxon>
        <taxon>Endopterygota</taxon>
        <taxon>Hymenoptera</taxon>
        <taxon>Apocrita</taxon>
        <taxon>Aculeata</taxon>
        <taxon>Formicoidea</taxon>
        <taxon>Formicidae</taxon>
        <taxon>Myrmicinae</taxon>
        <taxon>Acromyrmex</taxon>
    </lineage>
</organism>
<sequence length="109" mass="12742">MTVINALVDLKEKPVWKENLSLRDPVPFNAKGHFPYTWLNLDDTARLYTERVPDVINAERAIMHVRRADLFPLSKPWDFEKRESFGRVRELLVVIAFVDTPFLQVIAHP</sequence>
<name>F4X8D3_ACREC</name>
<gene>
    <name evidence="1" type="ORF">G5I_14612</name>
</gene>
<proteinExistence type="predicted"/>
<evidence type="ECO:0000313" key="2">
    <source>
        <dbReference type="Proteomes" id="UP000007755"/>
    </source>
</evidence>
<dbReference type="EMBL" id="GL888932">
    <property type="protein sequence ID" value="EGI57142.1"/>
    <property type="molecule type" value="Genomic_DNA"/>
</dbReference>
<dbReference type="InParanoid" id="F4X8D3"/>
<dbReference type="AlphaFoldDB" id="F4X8D3"/>
<dbReference type="Proteomes" id="UP000007755">
    <property type="component" value="Unassembled WGS sequence"/>
</dbReference>